<evidence type="ECO:0000256" key="4">
    <source>
        <dbReference type="ARBA" id="ARBA00022692"/>
    </source>
</evidence>
<keyword evidence="3" id="KW-1003">Cell membrane</keyword>
<evidence type="ECO:0000256" key="6">
    <source>
        <dbReference type="ARBA" id="ARBA00023136"/>
    </source>
</evidence>
<feature type="transmembrane region" description="Helical" evidence="7">
    <location>
        <begin position="125"/>
        <end position="145"/>
    </location>
</feature>
<gene>
    <name evidence="8" type="ORF">SAZU_5741</name>
</gene>
<evidence type="ECO:0000256" key="3">
    <source>
        <dbReference type="ARBA" id="ARBA00022475"/>
    </source>
</evidence>
<feature type="transmembrane region" description="Helical" evidence="7">
    <location>
        <begin position="71"/>
        <end position="92"/>
    </location>
</feature>
<feature type="transmembrane region" description="Helical" evidence="7">
    <location>
        <begin position="157"/>
        <end position="182"/>
    </location>
</feature>
<feature type="transmembrane region" description="Helical" evidence="7">
    <location>
        <begin position="44"/>
        <end position="65"/>
    </location>
</feature>
<sequence>MLGVSNLSTYALGTLLIILLPGPSSLYTLSVAARRGVRTGYRAAAGVFIGETLLMLLTAAGLSSLLRANELVFSVIKYAGAGYLAWIAFGMIRGAWEMWRTREVAAPAEGPEGAQDGERPFRRSLLITLLNPKAILFFISFFVQFVDPSYPHPALSFGLLALIYQVISVGYVTLLILGGTYLSAQFRRRRRLSAGLTSGAGALFLGFAAKLATTGG</sequence>
<organism evidence="8 9">
    <name type="scientific">Streptomyces azureus</name>
    <dbReference type="NCBI Taxonomy" id="146537"/>
    <lineage>
        <taxon>Bacteria</taxon>
        <taxon>Bacillati</taxon>
        <taxon>Actinomycetota</taxon>
        <taxon>Actinomycetes</taxon>
        <taxon>Kitasatosporales</taxon>
        <taxon>Streptomycetaceae</taxon>
        <taxon>Streptomyces</taxon>
    </lineage>
</organism>
<keyword evidence="6 7" id="KW-0472">Membrane</keyword>
<evidence type="ECO:0000313" key="9">
    <source>
        <dbReference type="Proteomes" id="UP000053859"/>
    </source>
</evidence>
<dbReference type="GO" id="GO:0015820">
    <property type="term" value="P:L-leucine transport"/>
    <property type="evidence" value="ECO:0007669"/>
    <property type="project" value="TreeGrafter"/>
</dbReference>
<feature type="transmembrane region" description="Helical" evidence="7">
    <location>
        <begin position="12"/>
        <end position="32"/>
    </location>
</feature>
<comment type="subcellular location">
    <subcellularLocation>
        <location evidence="1">Cell membrane</location>
        <topology evidence="1">Multi-pass membrane protein</topology>
    </subcellularLocation>
</comment>
<dbReference type="PANTHER" id="PTHR30086:SF15">
    <property type="entry name" value="LEUCINE EFFLUX PROTEIN"/>
    <property type="match status" value="1"/>
</dbReference>
<evidence type="ECO:0000256" key="7">
    <source>
        <dbReference type="SAM" id="Phobius"/>
    </source>
</evidence>
<proteinExistence type="inferred from homology"/>
<reference evidence="8" key="1">
    <citation type="journal article" date="2015" name="Genome Announc.">
        <title>Draft Genome Sequence of Thiostrepton-Producing Streptomyces azureus ATCC 14921.</title>
        <authorList>
            <person name="Sakihara K."/>
            <person name="Maeda J."/>
            <person name="Tashiro K."/>
            <person name="Fujino Y."/>
            <person name="Kuhara S."/>
            <person name="Ohshima T."/>
            <person name="Ogata S."/>
            <person name="Doi K."/>
        </authorList>
    </citation>
    <scope>NUCLEOTIDE SEQUENCE [LARGE SCALE GENOMIC DNA]</scope>
    <source>
        <strain evidence="8">ATCC14921</strain>
    </source>
</reference>
<comment type="similarity">
    <text evidence="2">Belongs to the Rht family.</text>
</comment>
<keyword evidence="9" id="KW-1185">Reference proteome</keyword>
<dbReference type="PATRIC" id="fig|146537.3.peg.6044"/>
<dbReference type="Proteomes" id="UP000053859">
    <property type="component" value="Unassembled WGS sequence"/>
</dbReference>
<dbReference type="Pfam" id="PF01810">
    <property type="entry name" value="LysE"/>
    <property type="match status" value="1"/>
</dbReference>
<evidence type="ECO:0000256" key="5">
    <source>
        <dbReference type="ARBA" id="ARBA00022989"/>
    </source>
</evidence>
<dbReference type="OrthoDB" id="3175972at2"/>
<feature type="transmembrane region" description="Helical" evidence="7">
    <location>
        <begin position="194"/>
        <end position="213"/>
    </location>
</feature>
<dbReference type="AlphaFoldDB" id="A0A0K8PSQ2"/>
<dbReference type="PANTHER" id="PTHR30086">
    <property type="entry name" value="ARGININE EXPORTER PROTEIN ARGO"/>
    <property type="match status" value="1"/>
</dbReference>
<dbReference type="GO" id="GO:0005886">
    <property type="term" value="C:plasma membrane"/>
    <property type="evidence" value="ECO:0007669"/>
    <property type="project" value="UniProtKB-SubCell"/>
</dbReference>
<evidence type="ECO:0000256" key="2">
    <source>
        <dbReference type="ARBA" id="ARBA00007928"/>
    </source>
</evidence>
<keyword evidence="4 7" id="KW-0812">Transmembrane</keyword>
<dbReference type="InterPro" id="IPR001123">
    <property type="entry name" value="LeuE-type"/>
</dbReference>
<dbReference type="GO" id="GO:0015190">
    <property type="term" value="F:L-leucine transmembrane transporter activity"/>
    <property type="evidence" value="ECO:0007669"/>
    <property type="project" value="TreeGrafter"/>
</dbReference>
<dbReference type="NCBIfam" id="NF008201">
    <property type="entry name" value="PRK10958.1"/>
    <property type="match status" value="1"/>
</dbReference>
<dbReference type="PIRSF" id="PIRSF006324">
    <property type="entry name" value="LeuE"/>
    <property type="match status" value="1"/>
</dbReference>
<name>A0A0K8PSQ2_STRAJ</name>
<evidence type="ECO:0000256" key="1">
    <source>
        <dbReference type="ARBA" id="ARBA00004651"/>
    </source>
</evidence>
<dbReference type="EMBL" id="DF968356">
    <property type="protein sequence ID" value="GAP50881.1"/>
    <property type="molecule type" value="Genomic_DNA"/>
</dbReference>
<keyword evidence="5 7" id="KW-1133">Transmembrane helix</keyword>
<dbReference type="RefSeq" id="WP_059421306.1">
    <property type="nucleotide sequence ID" value="NZ_DF968356.1"/>
</dbReference>
<protein>
    <submittedName>
        <fullName evidence="8">Leucine export protein LeuE</fullName>
    </submittedName>
</protein>
<evidence type="ECO:0000313" key="8">
    <source>
        <dbReference type="EMBL" id="GAP50881.1"/>
    </source>
</evidence>
<accession>A0A0K8PSQ2</accession>